<dbReference type="SMART" id="SM00641">
    <property type="entry name" value="Glyco_25"/>
    <property type="match status" value="1"/>
</dbReference>
<keyword evidence="3" id="KW-0326">Glycosidase</keyword>
<dbReference type="SUPFAM" id="SSF51445">
    <property type="entry name" value="(Trans)glycosidases"/>
    <property type="match status" value="1"/>
</dbReference>
<proteinExistence type="inferred from homology"/>
<dbReference type="Gene3D" id="2.30.30.40">
    <property type="entry name" value="SH3 Domains"/>
    <property type="match status" value="2"/>
</dbReference>
<reference evidence="5 6" key="1">
    <citation type="submission" date="2015-09" db="EMBL/GenBank/DDBJ databases">
        <title>Bacillus cereus food isolates.</title>
        <authorList>
            <person name="Boekhorst J."/>
        </authorList>
    </citation>
    <scope>NUCLEOTIDE SEQUENCE [LARGE SCALE GENOMIC DNA]</scope>
    <source>
        <strain evidence="5 6">B4088</strain>
    </source>
</reference>
<dbReference type="GO" id="GO:0016998">
    <property type="term" value="P:cell wall macromolecule catabolic process"/>
    <property type="evidence" value="ECO:0007669"/>
    <property type="project" value="InterPro"/>
</dbReference>
<dbReference type="PATRIC" id="fig|1396.535.peg.697"/>
<dbReference type="CDD" id="cd00599">
    <property type="entry name" value="GH25_muramidase"/>
    <property type="match status" value="1"/>
</dbReference>
<dbReference type="GO" id="GO:0016052">
    <property type="term" value="P:carbohydrate catabolic process"/>
    <property type="evidence" value="ECO:0007669"/>
    <property type="project" value="TreeGrafter"/>
</dbReference>
<dbReference type="GO" id="GO:0009253">
    <property type="term" value="P:peptidoglycan catabolic process"/>
    <property type="evidence" value="ECO:0007669"/>
    <property type="project" value="InterPro"/>
</dbReference>
<evidence type="ECO:0000313" key="5">
    <source>
        <dbReference type="EMBL" id="KZD68390.1"/>
    </source>
</evidence>
<comment type="similarity">
    <text evidence="1">Belongs to the glycosyl hydrolase 25 family.</text>
</comment>
<dbReference type="EMBL" id="LJKE01000038">
    <property type="protein sequence ID" value="KZD68390.1"/>
    <property type="molecule type" value="Genomic_DNA"/>
</dbReference>
<gene>
    <name evidence="5" type="ORF">B4088_1796</name>
</gene>
<organism evidence="5 6">
    <name type="scientific">Bacillus cereus</name>
    <dbReference type="NCBI Taxonomy" id="1396"/>
    <lineage>
        <taxon>Bacteria</taxon>
        <taxon>Bacillati</taxon>
        <taxon>Bacillota</taxon>
        <taxon>Bacilli</taxon>
        <taxon>Bacillales</taxon>
        <taxon>Bacillaceae</taxon>
        <taxon>Bacillus</taxon>
        <taxon>Bacillus cereus group</taxon>
    </lineage>
</organism>
<dbReference type="PROSITE" id="PS51781">
    <property type="entry name" value="SH3B"/>
    <property type="match status" value="1"/>
</dbReference>
<dbReference type="GO" id="GO:0003796">
    <property type="term" value="F:lysozyme activity"/>
    <property type="evidence" value="ECO:0007669"/>
    <property type="project" value="InterPro"/>
</dbReference>
<feature type="domain" description="SH3b" evidence="4">
    <location>
        <begin position="226"/>
        <end position="298"/>
    </location>
</feature>
<dbReference type="Pfam" id="PF08239">
    <property type="entry name" value="SH3_3"/>
    <property type="match status" value="1"/>
</dbReference>
<dbReference type="PANTHER" id="PTHR34135">
    <property type="entry name" value="LYSOZYME"/>
    <property type="match status" value="1"/>
</dbReference>
<dbReference type="Pfam" id="PF01183">
    <property type="entry name" value="Glyco_hydro_25"/>
    <property type="match status" value="1"/>
</dbReference>
<dbReference type="SMART" id="SM00287">
    <property type="entry name" value="SH3b"/>
    <property type="match status" value="2"/>
</dbReference>
<accession>A0A164PS32</accession>
<evidence type="ECO:0000256" key="2">
    <source>
        <dbReference type="ARBA" id="ARBA00022801"/>
    </source>
</evidence>
<dbReference type="InterPro" id="IPR003646">
    <property type="entry name" value="SH3-like_bac-type"/>
</dbReference>
<evidence type="ECO:0000313" key="6">
    <source>
        <dbReference type="Proteomes" id="UP000076482"/>
    </source>
</evidence>
<evidence type="ECO:0000259" key="4">
    <source>
        <dbReference type="PROSITE" id="PS51781"/>
    </source>
</evidence>
<evidence type="ECO:0000256" key="3">
    <source>
        <dbReference type="ARBA" id="ARBA00023295"/>
    </source>
</evidence>
<keyword evidence="2 5" id="KW-0378">Hydrolase</keyword>
<dbReference type="RefSeq" id="WP_063260630.1">
    <property type="nucleotide sequence ID" value="NZ_LJKE01000038.1"/>
</dbReference>
<dbReference type="Gene3D" id="3.20.20.80">
    <property type="entry name" value="Glycosidases"/>
    <property type="match status" value="1"/>
</dbReference>
<dbReference type="InterPro" id="IPR002053">
    <property type="entry name" value="Glyco_hydro_25"/>
</dbReference>
<evidence type="ECO:0000256" key="1">
    <source>
        <dbReference type="ARBA" id="ARBA00010646"/>
    </source>
</evidence>
<protein>
    <submittedName>
        <fullName evidence="5">Phage lysin glycosyl hydrolase family 25</fullName>
    </submittedName>
</protein>
<sequence>MQDRSSSNITFIDVSHWEGNIDWNAVKGSGISAAYAKATEGVNNLDPTLVQNVQAARNANVLIGAYHFAHPELNDAISEAKHFVNILQSNQTDLMPVLDLESPVNPSNSNLTGTAISNWARSFINYVKQATGKDVMLYTGVWYINEFGISGLSDVPLWISKYSSTPPADAGGWTEWTAWQYTDSGQISGVGGNCDVSAAVSLEAIQGNGTNGGGNVSPPSTATAVYGVAVINGDNVNLRSGPSLQSSVIRQLKRGESYEVLNEQGSWLALGGNEWIYYDPSYIQYKHYVATITGDNVNLRDAPSINGNVIRQLHHGEAYRVWCKQDGWLGLGGNGWIYYDPSYIQYGVQ</sequence>
<dbReference type="Proteomes" id="UP000076482">
    <property type="component" value="Unassembled WGS sequence"/>
</dbReference>
<dbReference type="InterPro" id="IPR017853">
    <property type="entry name" value="GH"/>
</dbReference>
<name>A0A164PS32_BACCE</name>
<comment type="caution">
    <text evidence="5">The sequence shown here is derived from an EMBL/GenBank/DDBJ whole genome shotgun (WGS) entry which is preliminary data.</text>
</comment>
<dbReference type="InterPro" id="IPR018077">
    <property type="entry name" value="Glyco_hydro_fam25_subgr"/>
</dbReference>
<dbReference type="PROSITE" id="PS51904">
    <property type="entry name" value="GLYCOSYL_HYDROL_F25_2"/>
    <property type="match status" value="1"/>
</dbReference>
<dbReference type="AlphaFoldDB" id="A0A164PS32"/>
<dbReference type="PANTHER" id="PTHR34135:SF2">
    <property type="entry name" value="LYSOZYME"/>
    <property type="match status" value="1"/>
</dbReference>
<dbReference type="SMR" id="A0A164PS32"/>